<dbReference type="AlphaFoldDB" id="A0A1E5IS78"/>
<name>A0A1E5IS78_SHECO</name>
<reference evidence="3 4" key="1">
    <citation type="submission" date="2016-07" db="EMBL/GenBank/DDBJ databases">
        <title>Whole-genome of two Shewanella species isolated from a digestive organ of sea cucumber Apostichopus japonicus Selenka 1867.</title>
        <authorList>
            <person name="Hong H.-H."/>
            <person name="Choi H."/>
            <person name="Cheon S."/>
            <person name="Oh J.-S."/>
            <person name="Lee H.-G."/>
            <person name="Park C."/>
        </authorList>
    </citation>
    <scope>NUCLEOTIDE SEQUENCE [LARGE SCALE GENOMIC DNA]</scope>
    <source>
        <strain evidence="3 4">CSB03KR</strain>
    </source>
</reference>
<organism evidence="3 4">
    <name type="scientific">Shewanella colwelliana</name>
    <name type="common">Alteromonas colwelliana</name>
    <dbReference type="NCBI Taxonomy" id="23"/>
    <lineage>
        <taxon>Bacteria</taxon>
        <taxon>Pseudomonadati</taxon>
        <taxon>Pseudomonadota</taxon>
        <taxon>Gammaproteobacteria</taxon>
        <taxon>Alteromonadales</taxon>
        <taxon>Shewanellaceae</taxon>
        <taxon>Shewanella</taxon>
    </lineage>
</organism>
<gene>
    <name evidence="3" type="ORF">BEL05_13435</name>
    <name evidence="2" type="ORF">TUM3794_11950</name>
</gene>
<dbReference type="Proteomes" id="UP000773469">
    <property type="component" value="Unassembled WGS sequence"/>
</dbReference>
<evidence type="ECO:0000313" key="2">
    <source>
        <dbReference type="EMBL" id="GIU38800.1"/>
    </source>
</evidence>
<dbReference type="Proteomes" id="UP000095230">
    <property type="component" value="Unassembled WGS sequence"/>
</dbReference>
<evidence type="ECO:0000256" key="1">
    <source>
        <dbReference type="SAM" id="Coils"/>
    </source>
</evidence>
<keyword evidence="5" id="KW-1185">Reference proteome</keyword>
<evidence type="ECO:0000313" key="4">
    <source>
        <dbReference type="Proteomes" id="UP000095230"/>
    </source>
</evidence>
<evidence type="ECO:0000313" key="3">
    <source>
        <dbReference type="EMBL" id="OEG73267.1"/>
    </source>
</evidence>
<accession>A0A1E5IS78</accession>
<evidence type="ECO:0008006" key="6">
    <source>
        <dbReference type="Google" id="ProtNLM"/>
    </source>
</evidence>
<dbReference type="InterPro" id="IPR009386">
    <property type="entry name" value="ZapG-like"/>
</dbReference>
<comment type="caution">
    <text evidence="3">The sequence shown here is derived from an EMBL/GenBank/DDBJ whole genome shotgun (WGS) entry which is preliminary data.</text>
</comment>
<dbReference type="STRING" id="23.BEL05_13435"/>
<evidence type="ECO:0000313" key="5">
    <source>
        <dbReference type="Proteomes" id="UP000773469"/>
    </source>
</evidence>
<dbReference type="RefSeq" id="WP_037427943.1">
    <property type="nucleotide sequence ID" value="NZ_BPEU01000007.1"/>
</dbReference>
<reference evidence="2 5" key="2">
    <citation type="submission" date="2021-05" db="EMBL/GenBank/DDBJ databases">
        <title>Molecular characterization for Shewanella algae harboring chromosomal blaOXA-55-like strains isolated from clinical and environment sample.</title>
        <authorList>
            <person name="Ohama Y."/>
            <person name="Aoki K."/>
            <person name="Harada S."/>
            <person name="Moriya K."/>
            <person name="Ishii Y."/>
            <person name="Tateda K."/>
        </authorList>
    </citation>
    <scope>NUCLEOTIDE SEQUENCE [LARGE SCALE GENOMIC DNA]</scope>
    <source>
        <strain evidence="2 5">MBTL60-118</strain>
    </source>
</reference>
<dbReference type="OrthoDB" id="6266173at2"/>
<dbReference type="EMBL" id="BPEU01000007">
    <property type="protein sequence ID" value="GIU38800.1"/>
    <property type="molecule type" value="Genomic_DNA"/>
</dbReference>
<dbReference type="EMBL" id="MCBT01000043">
    <property type="protein sequence ID" value="OEG73267.1"/>
    <property type="molecule type" value="Genomic_DNA"/>
</dbReference>
<keyword evidence="1" id="KW-0175">Coiled coil</keyword>
<protein>
    <recommendedName>
        <fullName evidence="6">DUF1043 domain-containing protein</fullName>
    </recommendedName>
</protein>
<feature type="coiled-coil region" evidence="1">
    <location>
        <begin position="37"/>
        <end position="75"/>
    </location>
</feature>
<proteinExistence type="predicted"/>
<dbReference type="Pfam" id="PF06295">
    <property type="entry name" value="ZapG-like"/>
    <property type="match status" value="1"/>
</dbReference>
<sequence>MEWALVVAAFVIGLLLGYVGRTLLSRNGNSASSSKLAEQAKLELSQYKQEVNDHVEEHHRQLAELTQTISKLSSQWNDSSAIIAPQNSNKPLAAAEMSASTLEDKPV</sequence>